<dbReference type="Gene3D" id="3.90.1580.10">
    <property type="entry name" value="paralog of FGE (formylglycine-generating enzyme)"/>
    <property type="match status" value="1"/>
</dbReference>
<accession>A0ABV9MT95</accession>
<dbReference type="Proteomes" id="UP001595969">
    <property type="component" value="Unassembled WGS sequence"/>
</dbReference>
<dbReference type="RefSeq" id="WP_204654059.1">
    <property type="nucleotide sequence ID" value="NZ_JAFBFD010000019.1"/>
</dbReference>
<dbReference type="EMBL" id="JBHSGS010000032">
    <property type="protein sequence ID" value="MFC4719236.1"/>
    <property type="molecule type" value="Genomic_DNA"/>
</dbReference>
<keyword evidence="3" id="KW-1185">Reference proteome</keyword>
<evidence type="ECO:0000313" key="3">
    <source>
        <dbReference type="Proteomes" id="UP001595969"/>
    </source>
</evidence>
<proteinExistence type="predicted"/>
<reference evidence="3" key="1">
    <citation type="journal article" date="2019" name="Int. J. Syst. Evol. Microbiol.">
        <title>The Global Catalogue of Microorganisms (GCM) 10K type strain sequencing project: providing services to taxonomists for standard genome sequencing and annotation.</title>
        <authorList>
            <consortium name="The Broad Institute Genomics Platform"/>
            <consortium name="The Broad Institute Genome Sequencing Center for Infectious Disease"/>
            <person name="Wu L."/>
            <person name="Ma J."/>
        </authorList>
    </citation>
    <scope>NUCLEOTIDE SEQUENCE [LARGE SCALE GENOMIC DNA]</scope>
    <source>
        <strain evidence="3">CGMCC 1.19032</strain>
    </source>
</reference>
<sequence>MDFFEALEWSNWKNLSQELRTQVMNQVLMYFVSPLKYVSDVEYKEFELAGVKCKTFECSIDGERFVLIPGNKEAILGWNFGTQGLPITCWDQEPNEENLYFEELRKNYQFITTEDWDFFVNESTSSLRKVAISPMLVQKTALPAGTRAIGELNAVTGEFTGIVEDFLPIEQAIRTYFKQGTSLLDSLTFQLPSELYEENQFYAKLNLADETYQVYHHESCTFETLKTAVNQQVFDLLSEDEWEYVVGAGTRKLFRWGNDLEQGENYQGRQVARKIKQENMFGLVIDHSRRFWELTDSGFLKLEKMEATGIPLFDWMPLSSYYRSRKILIKEKKLHPADYAYRKVIVISKD</sequence>
<dbReference type="InterPro" id="IPR055702">
    <property type="entry name" value="DUF7278"/>
</dbReference>
<gene>
    <name evidence="2" type="ORF">ACFO5I_05785</name>
</gene>
<feature type="domain" description="DUF7278" evidence="1">
    <location>
        <begin position="149"/>
        <end position="215"/>
    </location>
</feature>
<evidence type="ECO:0000313" key="2">
    <source>
        <dbReference type="EMBL" id="MFC4719236.1"/>
    </source>
</evidence>
<comment type="caution">
    <text evidence="2">The sequence shown here is derived from an EMBL/GenBank/DDBJ whole genome shotgun (WGS) entry which is preliminary data.</text>
</comment>
<organism evidence="2 3">
    <name type="scientific">Enterococcus lemanii</name>
    <dbReference type="NCBI Taxonomy" id="1159752"/>
    <lineage>
        <taxon>Bacteria</taxon>
        <taxon>Bacillati</taxon>
        <taxon>Bacillota</taxon>
        <taxon>Bacilli</taxon>
        <taxon>Lactobacillales</taxon>
        <taxon>Enterococcaceae</taxon>
        <taxon>Enterococcus</taxon>
    </lineage>
</organism>
<protein>
    <recommendedName>
        <fullName evidence="1">DUF7278 domain-containing protein</fullName>
    </recommendedName>
</protein>
<dbReference type="InterPro" id="IPR042095">
    <property type="entry name" value="SUMF_sf"/>
</dbReference>
<evidence type="ECO:0000259" key="1">
    <source>
        <dbReference type="Pfam" id="PF23944"/>
    </source>
</evidence>
<name>A0ABV9MT95_9ENTE</name>
<dbReference type="Pfam" id="PF23944">
    <property type="entry name" value="DUF7278"/>
    <property type="match status" value="1"/>
</dbReference>